<organism evidence="1 2">
    <name type="scientific">Granulicella rosea</name>
    <dbReference type="NCBI Taxonomy" id="474952"/>
    <lineage>
        <taxon>Bacteria</taxon>
        <taxon>Pseudomonadati</taxon>
        <taxon>Acidobacteriota</taxon>
        <taxon>Terriglobia</taxon>
        <taxon>Terriglobales</taxon>
        <taxon>Acidobacteriaceae</taxon>
        <taxon>Granulicella</taxon>
    </lineage>
</organism>
<sequence length="47" mass="5191">MPPRSWVERGYNVARWTTMPKGGHFAAAEQPALLATDLQAFFGSLRG</sequence>
<keyword evidence="2" id="KW-1185">Reference proteome</keyword>
<reference evidence="1 2" key="1">
    <citation type="submission" date="2017-06" db="EMBL/GenBank/DDBJ databases">
        <authorList>
            <person name="Kim H.J."/>
            <person name="Triplett B.A."/>
        </authorList>
    </citation>
    <scope>NUCLEOTIDE SEQUENCE [LARGE SCALE GENOMIC DNA]</scope>
    <source>
        <strain evidence="1 2">DSM 18704</strain>
    </source>
</reference>
<dbReference type="AlphaFoldDB" id="A0A239J1Q2"/>
<gene>
    <name evidence="1" type="ORF">SAMN05421770_103381</name>
</gene>
<accession>A0A239J1Q2</accession>
<dbReference type="Gene3D" id="3.40.50.1820">
    <property type="entry name" value="alpha/beta hydrolase"/>
    <property type="match status" value="1"/>
</dbReference>
<protein>
    <recommendedName>
        <fullName evidence="3">Epoxide hydrolase</fullName>
    </recommendedName>
</protein>
<dbReference type="EMBL" id="FZOU01000003">
    <property type="protein sequence ID" value="SNS99388.1"/>
    <property type="molecule type" value="Genomic_DNA"/>
</dbReference>
<evidence type="ECO:0008006" key="3">
    <source>
        <dbReference type="Google" id="ProtNLM"/>
    </source>
</evidence>
<dbReference type="InterPro" id="IPR029058">
    <property type="entry name" value="AB_hydrolase_fold"/>
</dbReference>
<evidence type="ECO:0000313" key="1">
    <source>
        <dbReference type="EMBL" id="SNS99388.1"/>
    </source>
</evidence>
<dbReference type="SUPFAM" id="SSF53474">
    <property type="entry name" value="alpha/beta-Hydrolases"/>
    <property type="match status" value="1"/>
</dbReference>
<name>A0A239J1Q2_9BACT</name>
<proteinExistence type="predicted"/>
<dbReference type="Proteomes" id="UP000198356">
    <property type="component" value="Unassembled WGS sequence"/>
</dbReference>
<evidence type="ECO:0000313" key="2">
    <source>
        <dbReference type="Proteomes" id="UP000198356"/>
    </source>
</evidence>